<organism evidence="1 2">
    <name type="scientific">Corynebacterium diphtheriae bv. mitis</name>
    <dbReference type="NCBI Taxonomy" id="1806053"/>
    <lineage>
        <taxon>Bacteria</taxon>
        <taxon>Bacillati</taxon>
        <taxon>Actinomycetota</taxon>
        <taxon>Actinomycetes</taxon>
        <taxon>Mycobacteriales</taxon>
        <taxon>Corynebacteriaceae</taxon>
        <taxon>Corynebacterium</taxon>
    </lineage>
</organism>
<sequence>MGNIFIKLHLLDALRKKSSYAAVVKGCCAAVRLCGRAAVNAAFYWLLATKKQFSTHDPVSPHNLLEI</sequence>
<evidence type="ECO:0000313" key="1">
    <source>
        <dbReference type="EMBL" id="OWM34302.1"/>
    </source>
</evidence>
<gene>
    <name evidence="1" type="ORF">AY602_06290</name>
</gene>
<dbReference type="EMBL" id="LSZF01000026">
    <property type="protein sequence ID" value="OWM34302.1"/>
    <property type="molecule type" value="Genomic_DNA"/>
</dbReference>
<evidence type="ECO:0000313" key="2">
    <source>
        <dbReference type="Proteomes" id="UP000197692"/>
    </source>
</evidence>
<dbReference type="Proteomes" id="UP000197692">
    <property type="component" value="Unassembled WGS sequence"/>
</dbReference>
<reference evidence="2" key="1">
    <citation type="submission" date="2016-02" db="EMBL/GenBank/DDBJ databases">
        <title>Genomic analyses of a collection of pathogenic Corynebacterium diphtheriae.</title>
        <authorList>
            <person name="Sangal V."/>
            <person name="Titov L."/>
        </authorList>
    </citation>
    <scope>NUCLEOTIDE SEQUENCE [LARGE SCALE GENOMIC DNA]</scope>
    <source>
        <strain evidence="2">1438</strain>
    </source>
</reference>
<name>A0A854NFV6_CORDP</name>
<accession>A0A854NFV6</accession>
<dbReference type="AlphaFoldDB" id="A0A854NFV6"/>
<protein>
    <submittedName>
        <fullName evidence="1">Uncharacterized protein</fullName>
    </submittedName>
</protein>
<proteinExistence type="predicted"/>
<dbReference type="RefSeq" id="WP_041627803.1">
    <property type="nucleotide sequence ID" value="NZ_JADQUE010000004.1"/>
</dbReference>
<comment type="caution">
    <text evidence="1">The sequence shown here is derived from an EMBL/GenBank/DDBJ whole genome shotgun (WGS) entry which is preliminary data.</text>
</comment>